<reference evidence="8" key="1">
    <citation type="submission" date="2025-08" db="UniProtKB">
        <authorList>
            <consortium name="RefSeq"/>
        </authorList>
    </citation>
    <scope>IDENTIFICATION</scope>
</reference>
<dbReference type="Gene3D" id="3.30.40.10">
    <property type="entry name" value="Zinc/RING finger domain, C3HC4 (zinc finger)"/>
    <property type="match status" value="1"/>
</dbReference>
<evidence type="ECO:0000256" key="5">
    <source>
        <dbReference type="SAM" id="MobiDB-lite"/>
    </source>
</evidence>
<dbReference type="PROSITE" id="PS00518">
    <property type="entry name" value="ZF_RING_1"/>
    <property type="match status" value="1"/>
</dbReference>
<gene>
    <name evidence="8" type="primary">LOC113466270</name>
</gene>
<evidence type="ECO:0000256" key="2">
    <source>
        <dbReference type="ARBA" id="ARBA00022771"/>
    </source>
</evidence>
<keyword evidence="3" id="KW-0862">Zinc</keyword>
<feature type="region of interest" description="Disordered" evidence="5">
    <location>
        <begin position="113"/>
        <end position="152"/>
    </location>
</feature>
<dbReference type="PROSITE" id="PS50089">
    <property type="entry name" value="ZF_RING_2"/>
    <property type="match status" value="1"/>
</dbReference>
<feature type="domain" description="RING-type" evidence="6">
    <location>
        <begin position="27"/>
        <end position="69"/>
    </location>
</feature>
<dbReference type="SUPFAM" id="SSF57850">
    <property type="entry name" value="RING/U-box"/>
    <property type="match status" value="1"/>
</dbReference>
<proteinExistence type="predicted"/>
<sequence length="152" mass="17376">MGEQTNNNLQCETCDLEEDSADIDIKCKLCCKVVQDAVSVICGHWFCSKCLDKYFRLVQKTPKVCPVCEYAITDEEKHLSYVDRELELSSTEKFYKAWTNKYQTYSDFPTGEWDNWSAEPNDEDVSSVDSRLVDPGDNSEQCTDYLSSSASE</sequence>
<evidence type="ECO:0000256" key="1">
    <source>
        <dbReference type="ARBA" id="ARBA00022723"/>
    </source>
</evidence>
<feature type="compositionally biased region" description="Polar residues" evidence="5">
    <location>
        <begin position="138"/>
        <end position="152"/>
    </location>
</feature>
<dbReference type="Proteomes" id="UP000079169">
    <property type="component" value="Unplaced"/>
</dbReference>
<organism evidence="7 8">
    <name type="scientific">Diaphorina citri</name>
    <name type="common">Asian citrus psyllid</name>
    <dbReference type="NCBI Taxonomy" id="121845"/>
    <lineage>
        <taxon>Eukaryota</taxon>
        <taxon>Metazoa</taxon>
        <taxon>Ecdysozoa</taxon>
        <taxon>Arthropoda</taxon>
        <taxon>Hexapoda</taxon>
        <taxon>Insecta</taxon>
        <taxon>Pterygota</taxon>
        <taxon>Neoptera</taxon>
        <taxon>Paraneoptera</taxon>
        <taxon>Hemiptera</taxon>
        <taxon>Sternorrhyncha</taxon>
        <taxon>Psylloidea</taxon>
        <taxon>Psyllidae</taxon>
        <taxon>Diaphorininae</taxon>
        <taxon>Diaphorina</taxon>
    </lineage>
</organism>
<dbReference type="PaxDb" id="121845-A0A3Q0ILX9"/>
<dbReference type="InterPro" id="IPR001841">
    <property type="entry name" value="Znf_RING"/>
</dbReference>
<evidence type="ECO:0000313" key="7">
    <source>
        <dbReference type="Proteomes" id="UP000079169"/>
    </source>
</evidence>
<keyword evidence="7" id="KW-1185">Reference proteome</keyword>
<keyword evidence="1" id="KW-0479">Metal-binding</keyword>
<evidence type="ECO:0000259" key="6">
    <source>
        <dbReference type="PROSITE" id="PS50089"/>
    </source>
</evidence>
<accession>A0A3Q0ILX9</accession>
<keyword evidence="2 4" id="KW-0863">Zinc-finger</keyword>
<evidence type="ECO:0000313" key="8">
    <source>
        <dbReference type="RefSeq" id="XP_026677316.1"/>
    </source>
</evidence>
<dbReference type="InterPro" id="IPR013083">
    <property type="entry name" value="Znf_RING/FYVE/PHD"/>
</dbReference>
<dbReference type="GO" id="GO:0008270">
    <property type="term" value="F:zinc ion binding"/>
    <property type="evidence" value="ECO:0007669"/>
    <property type="project" value="UniProtKB-KW"/>
</dbReference>
<evidence type="ECO:0000256" key="3">
    <source>
        <dbReference type="ARBA" id="ARBA00022833"/>
    </source>
</evidence>
<dbReference type="InterPro" id="IPR018957">
    <property type="entry name" value="Znf_C3HC4_RING-type"/>
</dbReference>
<dbReference type="GeneID" id="113466270"/>
<dbReference type="InterPro" id="IPR017907">
    <property type="entry name" value="Znf_RING_CS"/>
</dbReference>
<dbReference type="Pfam" id="PF00097">
    <property type="entry name" value="zf-C3HC4"/>
    <property type="match status" value="1"/>
</dbReference>
<dbReference type="KEGG" id="dci:113466270"/>
<protein>
    <submittedName>
        <fullName evidence="8">Uncharacterized protein LOC113466270</fullName>
    </submittedName>
</protein>
<dbReference type="AlphaFoldDB" id="A0A3Q0ILX9"/>
<evidence type="ECO:0000256" key="4">
    <source>
        <dbReference type="PROSITE-ProRule" id="PRU00175"/>
    </source>
</evidence>
<dbReference type="RefSeq" id="XP_026677316.1">
    <property type="nucleotide sequence ID" value="XM_026821515.1"/>
</dbReference>
<name>A0A3Q0ILX9_DIACI</name>